<accession>A0A0X8JGL3</accession>
<dbReference type="STRING" id="111015.AXF14_06030"/>
<sequence length="153" mass="17135">MPPFVTAETAPSDVGLVDAMKLFFKKYAQFRGAASRSEFWWAALGMFLIELIPMILVFIGFGVMAAGTTLDEYGYAQSTGSPAILVIGYLLMMIIGLACIVPSLAITWRRLHDAGKSGLWYLITFVPFIGPIWLLVLTITERHPEQWRAEWFV</sequence>
<dbReference type="PANTHER" id="PTHR34980:SF2">
    <property type="entry name" value="INNER MEMBRANE PROTEIN YHAH-RELATED"/>
    <property type="match status" value="1"/>
</dbReference>
<reference evidence="3" key="1">
    <citation type="submission" date="2016-02" db="EMBL/GenBank/DDBJ databases">
        <authorList>
            <person name="Holder M.E."/>
            <person name="Ajami N.J."/>
            <person name="Petrosino J.F."/>
        </authorList>
    </citation>
    <scope>NUCLEOTIDE SEQUENCE [LARGE SCALE GENOMIC DNA]</scope>
    <source>
        <strain evidence="3">CCUG 36733</strain>
    </source>
</reference>
<organism evidence="2 3">
    <name type="scientific">Actinomyces radicidentis</name>
    <dbReference type="NCBI Taxonomy" id="111015"/>
    <lineage>
        <taxon>Bacteria</taxon>
        <taxon>Bacillati</taxon>
        <taxon>Actinomycetota</taxon>
        <taxon>Actinomycetes</taxon>
        <taxon>Actinomycetales</taxon>
        <taxon>Actinomycetaceae</taxon>
        <taxon>Actinomyces</taxon>
    </lineage>
</organism>
<evidence type="ECO:0000256" key="1">
    <source>
        <dbReference type="SAM" id="Phobius"/>
    </source>
</evidence>
<dbReference type="InterPro" id="IPR008523">
    <property type="entry name" value="DUF805"/>
</dbReference>
<gene>
    <name evidence="2" type="ORF">AXF14_06030</name>
</gene>
<dbReference type="Proteomes" id="UP000065220">
    <property type="component" value="Chromosome"/>
</dbReference>
<name>A0A0X8JGL3_ACTRD</name>
<feature type="transmembrane region" description="Helical" evidence="1">
    <location>
        <begin position="118"/>
        <end position="139"/>
    </location>
</feature>
<evidence type="ECO:0000313" key="3">
    <source>
        <dbReference type="Proteomes" id="UP000065220"/>
    </source>
</evidence>
<evidence type="ECO:0008006" key="4">
    <source>
        <dbReference type="Google" id="ProtNLM"/>
    </source>
</evidence>
<keyword evidence="1" id="KW-0472">Membrane</keyword>
<dbReference type="PANTHER" id="PTHR34980">
    <property type="entry name" value="INNER MEMBRANE PROTEIN-RELATED-RELATED"/>
    <property type="match status" value="1"/>
</dbReference>
<keyword evidence="1" id="KW-1133">Transmembrane helix</keyword>
<dbReference type="EMBL" id="CP014228">
    <property type="protein sequence ID" value="AMD88463.1"/>
    <property type="molecule type" value="Genomic_DNA"/>
</dbReference>
<keyword evidence="1" id="KW-0812">Transmembrane</keyword>
<keyword evidence="3" id="KW-1185">Reference proteome</keyword>
<dbReference type="Pfam" id="PF05656">
    <property type="entry name" value="DUF805"/>
    <property type="match status" value="1"/>
</dbReference>
<feature type="transmembrane region" description="Helical" evidence="1">
    <location>
        <begin position="83"/>
        <end position="106"/>
    </location>
</feature>
<dbReference type="KEGG" id="ard:AXF14_06030"/>
<proteinExistence type="predicted"/>
<feature type="transmembrane region" description="Helical" evidence="1">
    <location>
        <begin position="39"/>
        <end position="63"/>
    </location>
</feature>
<dbReference type="GO" id="GO:0005886">
    <property type="term" value="C:plasma membrane"/>
    <property type="evidence" value="ECO:0007669"/>
    <property type="project" value="TreeGrafter"/>
</dbReference>
<evidence type="ECO:0000313" key="2">
    <source>
        <dbReference type="EMBL" id="AMD88463.1"/>
    </source>
</evidence>
<dbReference type="AlphaFoldDB" id="A0A0X8JGL3"/>
<protein>
    <recommendedName>
        <fullName evidence="4">DUF805 domain-containing protein</fullName>
    </recommendedName>
</protein>